<dbReference type="Proteomes" id="UP000824072">
    <property type="component" value="Unassembled WGS sequence"/>
</dbReference>
<name>A0A9D1IDC9_9FIRM</name>
<evidence type="ECO:0000313" key="3">
    <source>
        <dbReference type="EMBL" id="HIU34953.1"/>
    </source>
</evidence>
<comment type="caution">
    <text evidence="3">The sequence shown here is derived from an EMBL/GenBank/DDBJ whole genome shotgun (WGS) entry which is preliminary data.</text>
</comment>
<keyword evidence="1" id="KW-0732">Signal</keyword>
<proteinExistence type="predicted"/>
<dbReference type="EMBL" id="DVMU01000220">
    <property type="protein sequence ID" value="HIU34953.1"/>
    <property type="molecule type" value="Genomic_DNA"/>
</dbReference>
<dbReference type="InterPro" id="IPR002931">
    <property type="entry name" value="Transglutaminase-like"/>
</dbReference>
<evidence type="ECO:0000313" key="4">
    <source>
        <dbReference type="Proteomes" id="UP000824072"/>
    </source>
</evidence>
<sequence>MKRWILCFLILALLCAIPVPAFPEEVFCATEEEYLAALIAAKQSAEPRSFVSFEIRVSEELLDALYADNYALQHQLELQSGMVEAHEGSTSGVLIRYRNCVFDDEAFYAEDLSSLQAALIQGARECRDKIYVVCGDALLKQISGDLWTEMQWLCIEGCGMTGMAMLGSYCTMGILPVLCVPSPSYHESYLLLRALETGNTSSLSAEEQRALETAQAWAAEIAPGNAEDVMRQIHDMICARVRYDWDKELDFDQRHSCLGALLEGACVCEGYVDTFYLIGTLCGLDVRIQTGTVSAEGNSSRGNHAWNWVRVNGDWRLVDVTLDDQESGTTYDYFNIPISSAPGDHVWVWGPDGMRA</sequence>
<feature type="chain" id="PRO_5038461659" description="Transglutaminase-like domain-containing protein" evidence="1">
    <location>
        <begin position="22"/>
        <end position="356"/>
    </location>
</feature>
<evidence type="ECO:0000256" key="1">
    <source>
        <dbReference type="SAM" id="SignalP"/>
    </source>
</evidence>
<reference evidence="3" key="1">
    <citation type="submission" date="2020-10" db="EMBL/GenBank/DDBJ databases">
        <authorList>
            <person name="Gilroy R."/>
        </authorList>
    </citation>
    <scope>NUCLEOTIDE SEQUENCE</scope>
    <source>
        <strain evidence="3">ChiHcec3-11533</strain>
    </source>
</reference>
<feature type="domain" description="Transglutaminase-like" evidence="2">
    <location>
        <begin position="260"/>
        <end position="322"/>
    </location>
</feature>
<dbReference type="SUPFAM" id="SSF54001">
    <property type="entry name" value="Cysteine proteinases"/>
    <property type="match status" value="1"/>
</dbReference>
<dbReference type="Pfam" id="PF01841">
    <property type="entry name" value="Transglut_core"/>
    <property type="match status" value="1"/>
</dbReference>
<dbReference type="AlphaFoldDB" id="A0A9D1IDC9"/>
<dbReference type="Gene3D" id="3.10.620.30">
    <property type="match status" value="1"/>
</dbReference>
<dbReference type="InterPro" id="IPR038765">
    <property type="entry name" value="Papain-like_cys_pep_sf"/>
</dbReference>
<organism evidence="3 4">
    <name type="scientific">Candidatus Pullichristensenella excrementigallinarum</name>
    <dbReference type="NCBI Taxonomy" id="2840907"/>
    <lineage>
        <taxon>Bacteria</taxon>
        <taxon>Bacillati</taxon>
        <taxon>Bacillota</taxon>
        <taxon>Clostridia</taxon>
        <taxon>Candidatus Pullichristensenella</taxon>
    </lineage>
</organism>
<dbReference type="SMART" id="SM00460">
    <property type="entry name" value="TGc"/>
    <property type="match status" value="1"/>
</dbReference>
<protein>
    <recommendedName>
        <fullName evidence="2">Transglutaminase-like domain-containing protein</fullName>
    </recommendedName>
</protein>
<feature type="signal peptide" evidence="1">
    <location>
        <begin position="1"/>
        <end position="21"/>
    </location>
</feature>
<reference evidence="3" key="2">
    <citation type="journal article" date="2021" name="PeerJ">
        <title>Extensive microbial diversity within the chicken gut microbiome revealed by metagenomics and culture.</title>
        <authorList>
            <person name="Gilroy R."/>
            <person name="Ravi A."/>
            <person name="Getino M."/>
            <person name="Pursley I."/>
            <person name="Horton D.L."/>
            <person name="Alikhan N.F."/>
            <person name="Baker D."/>
            <person name="Gharbi K."/>
            <person name="Hall N."/>
            <person name="Watson M."/>
            <person name="Adriaenssens E.M."/>
            <person name="Foster-Nyarko E."/>
            <person name="Jarju S."/>
            <person name="Secka A."/>
            <person name="Antonio M."/>
            <person name="Oren A."/>
            <person name="Chaudhuri R.R."/>
            <person name="La Ragione R."/>
            <person name="Hildebrand F."/>
            <person name="Pallen M.J."/>
        </authorList>
    </citation>
    <scope>NUCLEOTIDE SEQUENCE</scope>
    <source>
        <strain evidence="3">ChiHcec3-11533</strain>
    </source>
</reference>
<evidence type="ECO:0000259" key="2">
    <source>
        <dbReference type="SMART" id="SM00460"/>
    </source>
</evidence>
<accession>A0A9D1IDC9</accession>
<gene>
    <name evidence="3" type="ORF">IAB02_10355</name>
</gene>